<feature type="compositionally biased region" description="Basic and acidic residues" evidence="1">
    <location>
        <begin position="825"/>
        <end position="846"/>
    </location>
</feature>
<keyword evidence="3" id="KW-1185">Reference proteome</keyword>
<feature type="region of interest" description="Disordered" evidence="1">
    <location>
        <begin position="28"/>
        <end position="116"/>
    </location>
</feature>
<name>A0A9P4H730_9PLEO</name>
<reference evidence="2" key="1">
    <citation type="journal article" date="2020" name="Stud. Mycol.">
        <title>101 Dothideomycetes genomes: a test case for predicting lifestyles and emergence of pathogens.</title>
        <authorList>
            <person name="Haridas S."/>
            <person name="Albert R."/>
            <person name="Binder M."/>
            <person name="Bloem J."/>
            <person name="Labutti K."/>
            <person name="Salamov A."/>
            <person name="Andreopoulos B."/>
            <person name="Baker S."/>
            <person name="Barry K."/>
            <person name="Bills G."/>
            <person name="Bluhm B."/>
            <person name="Cannon C."/>
            <person name="Castanera R."/>
            <person name="Culley D."/>
            <person name="Daum C."/>
            <person name="Ezra D."/>
            <person name="Gonzalez J."/>
            <person name="Henrissat B."/>
            <person name="Kuo A."/>
            <person name="Liang C."/>
            <person name="Lipzen A."/>
            <person name="Lutzoni F."/>
            <person name="Magnuson J."/>
            <person name="Mondo S."/>
            <person name="Nolan M."/>
            <person name="Ohm R."/>
            <person name="Pangilinan J."/>
            <person name="Park H.-J."/>
            <person name="Ramirez L."/>
            <person name="Alfaro M."/>
            <person name="Sun H."/>
            <person name="Tritt A."/>
            <person name="Yoshinaga Y."/>
            <person name="Zwiers L.-H."/>
            <person name="Turgeon B."/>
            <person name="Goodwin S."/>
            <person name="Spatafora J."/>
            <person name="Crous P."/>
            <person name="Grigoriev I."/>
        </authorList>
    </citation>
    <scope>NUCLEOTIDE SEQUENCE</scope>
    <source>
        <strain evidence="2">CBS 110217</strain>
    </source>
</reference>
<dbReference type="EMBL" id="ML978202">
    <property type="protein sequence ID" value="KAF2029338.1"/>
    <property type="molecule type" value="Genomic_DNA"/>
</dbReference>
<feature type="compositionally biased region" description="Acidic residues" evidence="1">
    <location>
        <begin position="928"/>
        <end position="939"/>
    </location>
</feature>
<feature type="compositionally biased region" description="Basic and acidic residues" evidence="1">
    <location>
        <begin position="779"/>
        <end position="789"/>
    </location>
</feature>
<evidence type="ECO:0000313" key="2">
    <source>
        <dbReference type="EMBL" id="KAF2029338.1"/>
    </source>
</evidence>
<feature type="compositionally biased region" description="Basic and acidic residues" evidence="1">
    <location>
        <begin position="69"/>
        <end position="81"/>
    </location>
</feature>
<accession>A0A9P4H730</accession>
<feature type="compositionally biased region" description="Basic and acidic residues" evidence="1">
    <location>
        <begin position="28"/>
        <end position="42"/>
    </location>
</feature>
<feature type="compositionally biased region" description="Low complexity" evidence="1">
    <location>
        <begin position="801"/>
        <end position="814"/>
    </location>
</feature>
<organism evidence="2 3">
    <name type="scientific">Setomelanomma holmii</name>
    <dbReference type="NCBI Taxonomy" id="210430"/>
    <lineage>
        <taxon>Eukaryota</taxon>
        <taxon>Fungi</taxon>
        <taxon>Dikarya</taxon>
        <taxon>Ascomycota</taxon>
        <taxon>Pezizomycotina</taxon>
        <taxon>Dothideomycetes</taxon>
        <taxon>Pleosporomycetidae</taxon>
        <taxon>Pleosporales</taxon>
        <taxon>Pleosporineae</taxon>
        <taxon>Phaeosphaeriaceae</taxon>
        <taxon>Setomelanomma</taxon>
    </lineage>
</organism>
<dbReference type="Proteomes" id="UP000799777">
    <property type="component" value="Unassembled WGS sequence"/>
</dbReference>
<comment type="caution">
    <text evidence="2">The sequence shown here is derived from an EMBL/GenBank/DDBJ whole genome shotgun (WGS) entry which is preliminary data.</text>
</comment>
<feature type="region of interest" description="Disordered" evidence="1">
    <location>
        <begin position="722"/>
        <end position="939"/>
    </location>
</feature>
<sequence length="939" mass="105225">MAADEELPWTTSRCNRLLRPLSSKLAKLRAEVERPRSADAESRNPSTAFATKCSPQKTTNFTRPANKPRGFDKARDPDWKPGAKPGAGKKTYGGRGARKAPGVQRGASDPSHVSRPGEIAFTPLVARMGSQLHSSPHINSSPLKKYAKNRGPLQVNIDWTQMFGDLRKLVQGISEAYANVLQATTDGNEKSWRGTRSLMGACLRKLPAYIELEEYFAKLDREAQNEDEERDIGAEVYEHLEEQFEQRPGQGWRPFKQVVRAHATSLLCDAISDEIVELDTMSVLVTHCVNVSAWDEAERLLTAYIPLLQPLPLPTYVKTDLFDAQRSPYLCALKRFVDRTGRHRLLYDLLEHLIANELLPLEWLATTSMRPIWDRLVRSASENDHRTVASAIHFFETITIAGIGLPDQRSLANEDIGFRRFVPSSREELRAALDTTYSSLLTVLCSIALVNNSREDIAGKTVAQRIVSILNANVVAVLSREDVPPELKLLEADKEDVQTFARRATWMIFTSLITRLDDCPTSQHQVSLNASGLFNGISWLASQYMAGGINTASILGSLPSLVSSIARGTGRIWKDDGFEQLQRLVQTLMSLSGHRLPHKLWTLKRLALETAIEFAQVTGIAEHLTYAREIERTMRTQGRLIIVPSPQKNGSPTTNGGFRWEEGIGEWVACTPFVKQVVKRVSRQQAPILELLPTPSQSEDDCALPEDDIYDSSLWETTAFEHEDDDAVPQSSPIKKASRISTSSLGKRHRASSPLVIVPVKRTRATPPDTPVEFYPQLPEEKIAEDAPRRSRRSRHELKALTSRLRTQRLRQSLESGLRHQQRKTYLEKIEVDNDSSDRSDSENKHLQSSATSDEEEPEPKPQGKRTRALRSRGGPSHKFLQYDGVNDEGDDVGVTRARSVYKRRTSSRNATQARKEWRKVGGGVVGDSDESEDELSFQ</sequence>
<gene>
    <name evidence="2" type="ORF">EK21DRAFT_89917</name>
</gene>
<dbReference type="AlphaFoldDB" id="A0A9P4H730"/>
<dbReference type="OrthoDB" id="4159838at2759"/>
<feature type="compositionally biased region" description="Polar residues" evidence="1">
    <location>
        <begin position="43"/>
        <end position="63"/>
    </location>
</feature>
<feature type="compositionally biased region" description="Polar residues" evidence="1">
    <location>
        <begin position="729"/>
        <end position="745"/>
    </location>
</feature>
<evidence type="ECO:0000256" key="1">
    <source>
        <dbReference type="SAM" id="MobiDB-lite"/>
    </source>
</evidence>
<evidence type="ECO:0000313" key="3">
    <source>
        <dbReference type="Proteomes" id="UP000799777"/>
    </source>
</evidence>
<protein>
    <submittedName>
        <fullName evidence="2">Uncharacterized protein</fullName>
    </submittedName>
</protein>
<proteinExistence type="predicted"/>